<keyword evidence="2" id="KW-1185">Reference proteome</keyword>
<name>A0A9N9L152_9HELO</name>
<evidence type="ECO:0000313" key="1">
    <source>
        <dbReference type="EMBL" id="CAG8955682.1"/>
    </source>
</evidence>
<sequence length="106" mass="11346">MTAIERALAGLAWGIAGPSVHTSDAACIVNEHVMSLQVVVLEHSKGTVTLRLYLTCWSKLREKNLQAWTLDRWTLPIEAPGSNGASIVLIGSATALPVPVGIQPFE</sequence>
<organism evidence="1 2">
    <name type="scientific">Hymenoscyphus fraxineus</name>
    <dbReference type="NCBI Taxonomy" id="746836"/>
    <lineage>
        <taxon>Eukaryota</taxon>
        <taxon>Fungi</taxon>
        <taxon>Dikarya</taxon>
        <taxon>Ascomycota</taxon>
        <taxon>Pezizomycotina</taxon>
        <taxon>Leotiomycetes</taxon>
        <taxon>Helotiales</taxon>
        <taxon>Helotiaceae</taxon>
        <taxon>Hymenoscyphus</taxon>
    </lineage>
</organism>
<accession>A0A9N9L152</accession>
<dbReference type="Proteomes" id="UP000696280">
    <property type="component" value="Unassembled WGS sequence"/>
</dbReference>
<comment type="caution">
    <text evidence="1">The sequence shown here is derived from an EMBL/GenBank/DDBJ whole genome shotgun (WGS) entry which is preliminary data.</text>
</comment>
<proteinExistence type="predicted"/>
<reference evidence="1" key="1">
    <citation type="submission" date="2021-07" db="EMBL/GenBank/DDBJ databases">
        <authorList>
            <person name="Durling M."/>
        </authorList>
    </citation>
    <scope>NUCLEOTIDE SEQUENCE</scope>
</reference>
<dbReference type="EMBL" id="CAJVRL010000065">
    <property type="protein sequence ID" value="CAG8955682.1"/>
    <property type="molecule type" value="Genomic_DNA"/>
</dbReference>
<protein>
    <submittedName>
        <fullName evidence="1">Uncharacterized protein</fullName>
    </submittedName>
</protein>
<evidence type="ECO:0000313" key="2">
    <source>
        <dbReference type="Proteomes" id="UP000696280"/>
    </source>
</evidence>
<dbReference type="AlphaFoldDB" id="A0A9N9L152"/>
<gene>
    <name evidence="1" type="ORF">HYFRA_00010947</name>
</gene>